<dbReference type="InParanoid" id="A0A2H3E9Z0"/>
<gene>
    <name evidence="1" type="ORF">ARMGADRAFT_569547</name>
</gene>
<protein>
    <submittedName>
        <fullName evidence="1">Uncharacterized protein</fullName>
    </submittedName>
</protein>
<proteinExistence type="predicted"/>
<keyword evidence="2" id="KW-1185">Reference proteome</keyword>
<evidence type="ECO:0000313" key="2">
    <source>
        <dbReference type="Proteomes" id="UP000217790"/>
    </source>
</evidence>
<dbReference type="Proteomes" id="UP000217790">
    <property type="component" value="Unassembled WGS sequence"/>
</dbReference>
<evidence type="ECO:0000313" key="1">
    <source>
        <dbReference type="EMBL" id="PBK98177.1"/>
    </source>
</evidence>
<sequence>MTHSARQDTLLITVFDAPARLGKETTGRMFLVSTTAGQVLSVPFINKLDSIQRTLGHSDENRTQSAIKIDTFGGKPLLGTCPSAFPSCPRLKPRR</sequence>
<dbReference type="EMBL" id="KZ293648">
    <property type="protein sequence ID" value="PBK98177.1"/>
    <property type="molecule type" value="Genomic_DNA"/>
</dbReference>
<organism evidence="1 2">
    <name type="scientific">Armillaria gallica</name>
    <name type="common">Bulbous honey fungus</name>
    <name type="synonym">Armillaria bulbosa</name>
    <dbReference type="NCBI Taxonomy" id="47427"/>
    <lineage>
        <taxon>Eukaryota</taxon>
        <taxon>Fungi</taxon>
        <taxon>Dikarya</taxon>
        <taxon>Basidiomycota</taxon>
        <taxon>Agaricomycotina</taxon>
        <taxon>Agaricomycetes</taxon>
        <taxon>Agaricomycetidae</taxon>
        <taxon>Agaricales</taxon>
        <taxon>Marasmiineae</taxon>
        <taxon>Physalacriaceae</taxon>
        <taxon>Armillaria</taxon>
    </lineage>
</organism>
<name>A0A2H3E9Z0_ARMGA</name>
<dbReference type="AlphaFoldDB" id="A0A2H3E9Z0"/>
<reference evidence="2" key="1">
    <citation type="journal article" date="2017" name="Nat. Ecol. Evol.">
        <title>Genome expansion and lineage-specific genetic innovations in the forest pathogenic fungi Armillaria.</title>
        <authorList>
            <person name="Sipos G."/>
            <person name="Prasanna A.N."/>
            <person name="Walter M.C."/>
            <person name="O'Connor E."/>
            <person name="Balint B."/>
            <person name="Krizsan K."/>
            <person name="Kiss B."/>
            <person name="Hess J."/>
            <person name="Varga T."/>
            <person name="Slot J."/>
            <person name="Riley R."/>
            <person name="Boka B."/>
            <person name="Rigling D."/>
            <person name="Barry K."/>
            <person name="Lee J."/>
            <person name="Mihaltcheva S."/>
            <person name="LaButti K."/>
            <person name="Lipzen A."/>
            <person name="Waldron R."/>
            <person name="Moloney N.M."/>
            <person name="Sperisen C."/>
            <person name="Kredics L."/>
            <person name="Vagvoelgyi C."/>
            <person name="Patrignani A."/>
            <person name="Fitzpatrick D."/>
            <person name="Nagy I."/>
            <person name="Doyle S."/>
            <person name="Anderson J.B."/>
            <person name="Grigoriev I.V."/>
            <person name="Gueldener U."/>
            <person name="Muensterkoetter M."/>
            <person name="Nagy L.G."/>
        </authorList>
    </citation>
    <scope>NUCLEOTIDE SEQUENCE [LARGE SCALE GENOMIC DNA]</scope>
    <source>
        <strain evidence="2">Ar21-2</strain>
    </source>
</reference>
<accession>A0A2H3E9Z0</accession>